<sequence length="157" mass="17890">MVWETNVDPTYISPVSELMNIDGKIRFVCMDDHSFTAQMMEINAESGAITMIGSMQVNYPLAAHYSPETNSLIIASYDGIAYNTVITGYDTSLNISFQLSTPTNKDFSYDIFQHLKKQRAPFPFFIHSFNYSGINYYALMPSLIIHYPYFSFSITPQ</sequence>
<dbReference type="EMBL" id="BAMD01000026">
    <property type="protein sequence ID" value="GAF03560.1"/>
    <property type="molecule type" value="Genomic_DNA"/>
</dbReference>
<dbReference type="AlphaFoldDB" id="W7XY84"/>
<name>W7XY84_9BACT</name>
<comment type="caution">
    <text evidence="1">The sequence shown here is derived from an EMBL/GenBank/DDBJ whole genome shotgun (WGS) entry which is preliminary data.</text>
</comment>
<dbReference type="Proteomes" id="UP000019402">
    <property type="component" value="Unassembled WGS sequence"/>
</dbReference>
<evidence type="ECO:0000313" key="1">
    <source>
        <dbReference type="EMBL" id="GAF03560.1"/>
    </source>
</evidence>
<keyword evidence="2" id="KW-1185">Reference proteome</keyword>
<protein>
    <submittedName>
        <fullName evidence="1">Uncharacterized protein</fullName>
    </submittedName>
</protein>
<proteinExistence type="predicted"/>
<gene>
    <name evidence="1" type="ORF">JCM21142_52238</name>
</gene>
<organism evidence="1 2">
    <name type="scientific">Saccharicrinis fermentans DSM 9555 = JCM 21142</name>
    <dbReference type="NCBI Taxonomy" id="869213"/>
    <lineage>
        <taxon>Bacteria</taxon>
        <taxon>Pseudomonadati</taxon>
        <taxon>Bacteroidota</taxon>
        <taxon>Bacteroidia</taxon>
        <taxon>Marinilabiliales</taxon>
        <taxon>Marinilabiliaceae</taxon>
        <taxon>Saccharicrinis</taxon>
    </lineage>
</organism>
<reference evidence="1 2" key="1">
    <citation type="journal article" date="2014" name="Genome Announc.">
        <title>Draft Genome Sequence of Cytophaga fermentans JCM 21142T, a Facultative Anaerobe Isolated from Marine Mud.</title>
        <authorList>
            <person name="Starns D."/>
            <person name="Oshima K."/>
            <person name="Suda W."/>
            <person name="Iino T."/>
            <person name="Yuki M."/>
            <person name="Inoue J."/>
            <person name="Kitamura K."/>
            <person name="Iida T."/>
            <person name="Darby A."/>
            <person name="Hattori M."/>
            <person name="Ohkuma M."/>
        </authorList>
    </citation>
    <scope>NUCLEOTIDE SEQUENCE [LARGE SCALE GENOMIC DNA]</scope>
    <source>
        <strain evidence="1 2">JCM 21142</strain>
    </source>
</reference>
<evidence type="ECO:0000313" key="2">
    <source>
        <dbReference type="Proteomes" id="UP000019402"/>
    </source>
</evidence>
<accession>W7XY84</accession>